<accession>A0A4P8Y3B0</accession>
<protein>
    <recommendedName>
        <fullName evidence="3">DUF4303 domain-containing protein</fullName>
    </recommendedName>
</protein>
<evidence type="ECO:0008006" key="3">
    <source>
        <dbReference type="Google" id="ProtNLM"/>
    </source>
</evidence>
<proteinExistence type="predicted"/>
<dbReference type="KEGG" id="ruj:E5Z56_10835"/>
<evidence type="ECO:0000313" key="1">
    <source>
        <dbReference type="EMBL" id="QCT07818.1"/>
    </source>
</evidence>
<dbReference type="RefSeq" id="WP_138157804.1">
    <property type="nucleotide sequence ID" value="NZ_CP039381.1"/>
</dbReference>
<name>A0A4P8Y3B0_9FIRM</name>
<organism evidence="1 2">
    <name type="scientific">Ruminococcus bovis</name>
    <dbReference type="NCBI Taxonomy" id="2564099"/>
    <lineage>
        <taxon>Bacteria</taxon>
        <taxon>Bacillati</taxon>
        <taxon>Bacillota</taxon>
        <taxon>Clostridia</taxon>
        <taxon>Eubacteriales</taxon>
        <taxon>Oscillospiraceae</taxon>
        <taxon>Ruminococcus</taxon>
    </lineage>
</organism>
<reference evidence="1 2" key="1">
    <citation type="submission" date="2019-04" db="EMBL/GenBank/DDBJ databases">
        <authorList>
            <person name="Embree M."/>
            <person name="Gaffney J.R."/>
        </authorList>
    </citation>
    <scope>NUCLEOTIDE SEQUENCE [LARGE SCALE GENOMIC DNA]</scope>
    <source>
        <strain evidence="1 2">JE7A12</strain>
    </source>
</reference>
<dbReference type="OrthoDB" id="1148327at2"/>
<keyword evidence="2" id="KW-1185">Reference proteome</keyword>
<dbReference type="EMBL" id="CP039381">
    <property type="protein sequence ID" value="QCT07818.1"/>
    <property type="molecule type" value="Genomic_DNA"/>
</dbReference>
<sequence length="191" mass="22588">MLKQYLYKEILNHINEIAEDDVYAISILVECNNCYKGFENFPSIVMLYNTEKDCDNAPECSEERWNIAEWDNSEEFFLADEDECVDGTEVLYQWFVSQGISEIREDESSMYDDDMNYIGKGPTGYYDLCCEIAGVVNQIQNEDIMRDRFKNIPILIVDYDYSWYIVDFVKIANTNGQAEKFFEYYKNEFND</sequence>
<dbReference type="AlphaFoldDB" id="A0A4P8Y3B0"/>
<dbReference type="Proteomes" id="UP000301475">
    <property type="component" value="Chromosome"/>
</dbReference>
<evidence type="ECO:0000313" key="2">
    <source>
        <dbReference type="Proteomes" id="UP000301475"/>
    </source>
</evidence>
<gene>
    <name evidence="1" type="ORF">E5Z56_10835</name>
</gene>